<evidence type="ECO:0000259" key="3">
    <source>
        <dbReference type="SMART" id="SM00460"/>
    </source>
</evidence>
<feature type="transmembrane region" description="Helical" evidence="2">
    <location>
        <begin position="7"/>
        <end position="27"/>
    </location>
</feature>
<dbReference type="InterPro" id="IPR002931">
    <property type="entry name" value="Transglutaminase-like"/>
</dbReference>
<dbReference type="SUPFAM" id="SSF54001">
    <property type="entry name" value="Cysteine proteinases"/>
    <property type="match status" value="1"/>
</dbReference>
<dbReference type="Pfam" id="PF01841">
    <property type="entry name" value="Transglut_core"/>
    <property type="match status" value="1"/>
</dbReference>
<keyword evidence="2" id="KW-0812">Transmembrane</keyword>
<accession>A0ABV8WUF5</accession>
<feature type="transmembrane region" description="Helical" evidence="2">
    <location>
        <begin position="39"/>
        <end position="56"/>
    </location>
</feature>
<feature type="transmembrane region" description="Helical" evidence="2">
    <location>
        <begin position="617"/>
        <end position="638"/>
    </location>
</feature>
<name>A0ABV8WUF5_9BACI</name>
<feature type="transmembrane region" description="Helical" evidence="2">
    <location>
        <begin position="161"/>
        <end position="181"/>
    </location>
</feature>
<protein>
    <submittedName>
        <fullName evidence="4">TransglutaminaseTgpA domain-containing protein</fullName>
    </submittedName>
</protein>
<dbReference type="InterPro" id="IPR052901">
    <property type="entry name" value="Bact_TGase-like"/>
</dbReference>
<proteinExistence type="predicted"/>
<evidence type="ECO:0000256" key="1">
    <source>
        <dbReference type="SAM" id="MobiDB-lite"/>
    </source>
</evidence>
<sequence length="735" mass="85234">MNVTNKNFSFPSLLILAAGFLLFWEWLRPLKQITDTGSLHLFIIYTGYCFLLSFFVKNGSLKFILKAIGLVFVLDYLFLTSMFFSSEWIEQLVTEISYNIQVIMQADWNQMTPFVRSFLFLILLWLMSYLLHFWFLIANKFFLFVVLTIFYLAILDTFTDYAATTAIIRTVFIAFIALGLSRYMHLQETNVSVERNKNFFRWMIPVSIIVLVAVGLGLFAPKPNPQWPDPVPFIQSTAGHVGFGEGNSIQRVGYGENDSNLGGSFIKDDTPVFEAYSKEKLYWRIESKDIYTGKGWERSTELNYVPLRTSSFRFQTFSLSQVETTPSETSLRYASESNLSKVPFPYGSSFIMAPNGANLFQDRESGMMEVEAAEQNMANESFTILYEAPSFNIDQLNQVSEKDPADIRNQYLQLPDTLPQRVKDLAEEIVDQEQTRYEKAKAIENYFGQNGYTYQIEDVSIPQQGEDYVDQFLFETRVGYCDNFSTSMVVLLRSLDIPARWVKGFTGGELKQVQPDLANGYHLYEITNNNAHSWVEVYFPEIGWVPFEPTSGFTNPTNFYQETAGEMLTPEESGEDAEPQEESEEQQQEEMEQDVTEQEENSDTLAGNDTNSNNNRVWFIIVVILLTIPGIIAFVKRYEIRDWYDKRKWANISKQMELDKGYLYVMSVLDKRGYHRQKGQTLRQYARSVDEQMGINEMMELTLIYEQYLYRKSDDKVDRNKLRELFQKVIDQIFA</sequence>
<dbReference type="PANTHER" id="PTHR42736">
    <property type="entry name" value="PROTEIN-GLUTAMINE GAMMA-GLUTAMYLTRANSFERASE"/>
    <property type="match status" value="1"/>
</dbReference>
<reference evidence="5" key="1">
    <citation type="journal article" date="2019" name="Int. J. Syst. Evol. Microbiol.">
        <title>The Global Catalogue of Microorganisms (GCM) 10K type strain sequencing project: providing services to taxonomists for standard genome sequencing and annotation.</title>
        <authorList>
            <consortium name="The Broad Institute Genomics Platform"/>
            <consortium name="The Broad Institute Genome Sequencing Center for Infectious Disease"/>
            <person name="Wu L."/>
            <person name="Ma J."/>
        </authorList>
    </citation>
    <scope>NUCLEOTIDE SEQUENCE [LARGE SCALE GENOMIC DNA]</scope>
    <source>
        <strain evidence="5">CCUG 37865</strain>
    </source>
</reference>
<organism evidence="4 5">
    <name type="scientific">Gracilibacillus xinjiangensis</name>
    <dbReference type="NCBI Taxonomy" id="1193282"/>
    <lineage>
        <taxon>Bacteria</taxon>
        <taxon>Bacillati</taxon>
        <taxon>Bacillota</taxon>
        <taxon>Bacilli</taxon>
        <taxon>Bacillales</taxon>
        <taxon>Bacillaceae</taxon>
        <taxon>Gracilibacillus</taxon>
    </lineage>
</organism>
<dbReference type="Gene3D" id="3.10.620.30">
    <property type="match status" value="1"/>
</dbReference>
<dbReference type="InterPro" id="IPR021878">
    <property type="entry name" value="TgpA_N"/>
</dbReference>
<feature type="transmembrane region" description="Helical" evidence="2">
    <location>
        <begin position="63"/>
        <end position="84"/>
    </location>
</feature>
<evidence type="ECO:0000313" key="4">
    <source>
        <dbReference type="EMBL" id="MFC4401709.1"/>
    </source>
</evidence>
<dbReference type="EMBL" id="JBHSDT010000001">
    <property type="protein sequence ID" value="MFC4401709.1"/>
    <property type="molecule type" value="Genomic_DNA"/>
</dbReference>
<keyword evidence="2" id="KW-1133">Transmembrane helix</keyword>
<feature type="transmembrane region" description="Helical" evidence="2">
    <location>
        <begin position="138"/>
        <end position="155"/>
    </location>
</feature>
<keyword evidence="2" id="KW-0472">Membrane</keyword>
<feature type="region of interest" description="Disordered" evidence="1">
    <location>
        <begin position="568"/>
        <end position="609"/>
    </location>
</feature>
<gene>
    <name evidence="4" type="ORF">ACFOY7_01165</name>
</gene>
<dbReference type="PANTHER" id="PTHR42736:SF1">
    <property type="entry name" value="PROTEIN-GLUTAMINE GAMMA-GLUTAMYLTRANSFERASE"/>
    <property type="match status" value="1"/>
</dbReference>
<dbReference type="Pfam" id="PF11992">
    <property type="entry name" value="TgpA_N"/>
    <property type="match status" value="1"/>
</dbReference>
<comment type="caution">
    <text evidence="4">The sequence shown here is derived from an EMBL/GenBank/DDBJ whole genome shotgun (WGS) entry which is preliminary data.</text>
</comment>
<dbReference type="RefSeq" id="WP_390248541.1">
    <property type="nucleotide sequence ID" value="NZ_JBHSDT010000001.1"/>
</dbReference>
<feature type="transmembrane region" description="Helical" evidence="2">
    <location>
        <begin position="202"/>
        <end position="220"/>
    </location>
</feature>
<dbReference type="InterPro" id="IPR038765">
    <property type="entry name" value="Papain-like_cys_pep_sf"/>
</dbReference>
<dbReference type="SMART" id="SM00460">
    <property type="entry name" value="TGc"/>
    <property type="match status" value="1"/>
</dbReference>
<evidence type="ECO:0000256" key="2">
    <source>
        <dbReference type="SAM" id="Phobius"/>
    </source>
</evidence>
<evidence type="ECO:0000313" key="5">
    <source>
        <dbReference type="Proteomes" id="UP001595882"/>
    </source>
</evidence>
<feature type="compositionally biased region" description="Acidic residues" evidence="1">
    <location>
        <begin position="572"/>
        <end position="602"/>
    </location>
</feature>
<dbReference type="Proteomes" id="UP001595882">
    <property type="component" value="Unassembled WGS sequence"/>
</dbReference>
<keyword evidence="5" id="KW-1185">Reference proteome</keyword>
<feature type="domain" description="Transglutaminase-like" evidence="3">
    <location>
        <begin position="473"/>
        <end position="551"/>
    </location>
</feature>
<feature type="transmembrane region" description="Helical" evidence="2">
    <location>
        <begin position="114"/>
        <end position="131"/>
    </location>
</feature>